<dbReference type="Gene3D" id="1.20.1250.20">
    <property type="entry name" value="MFS general substrate transporter like domains"/>
    <property type="match status" value="1"/>
</dbReference>
<keyword evidence="5 6" id="KW-0472">Membrane</keyword>
<dbReference type="OrthoDB" id="350763at2157"/>
<comment type="caution">
    <text evidence="7">The sequence shown here is derived from an EMBL/GenBank/DDBJ whole genome shotgun (WGS) entry which is preliminary data.</text>
</comment>
<reference evidence="7 8" key="1">
    <citation type="submission" date="2019-12" db="EMBL/GenBank/DDBJ databases">
        <title>Isolation and characterization of three novel carbon monoxide-oxidizing members of Halobacteria from salione crusts and soils.</title>
        <authorList>
            <person name="Myers M.R."/>
            <person name="King G.M."/>
        </authorList>
    </citation>
    <scope>NUCLEOTIDE SEQUENCE [LARGE SCALE GENOMIC DNA]</scope>
    <source>
        <strain evidence="7 8">PCN9</strain>
    </source>
</reference>
<comment type="subcellular location">
    <subcellularLocation>
        <location evidence="1">Cell membrane</location>
        <topology evidence="1">Multi-pass membrane protein</topology>
    </subcellularLocation>
</comment>
<accession>A0A6B0SI10</accession>
<gene>
    <name evidence="7" type="ORF">GRX66_12180</name>
</gene>
<feature type="transmembrane region" description="Helical" evidence="6">
    <location>
        <begin position="271"/>
        <end position="291"/>
    </location>
</feature>
<dbReference type="CDD" id="cd06173">
    <property type="entry name" value="MFS_MefA_like"/>
    <property type="match status" value="1"/>
</dbReference>
<evidence type="ECO:0000313" key="7">
    <source>
        <dbReference type="EMBL" id="MXR21325.1"/>
    </source>
</evidence>
<dbReference type="Pfam" id="PF07690">
    <property type="entry name" value="MFS_1"/>
    <property type="match status" value="1"/>
</dbReference>
<dbReference type="InterPro" id="IPR011701">
    <property type="entry name" value="MFS"/>
</dbReference>
<evidence type="ECO:0000313" key="8">
    <source>
        <dbReference type="Proteomes" id="UP000471521"/>
    </source>
</evidence>
<dbReference type="PANTHER" id="PTHR23513">
    <property type="entry name" value="INTEGRAL MEMBRANE EFFLUX PROTEIN-RELATED"/>
    <property type="match status" value="1"/>
</dbReference>
<feature type="transmembrane region" description="Helical" evidence="6">
    <location>
        <begin position="297"/>
        <end position="319"/>
    </location>
</feature>
<evidence type="ECO:0000256" key="5">
    <source>
        <dbReference type="ARBA" id="ARBA00023136"/>
    </source>
</evidence>
<keyword evidence="4 6" id="KW-1133">Transmembrane helix</keyword>
<evidence type="ECO:0000256" key="1">
    <source>
        <dbReference type="ARBA" id="ARBA00004651"/>
    </source>
</evidence>
<dbReference type="GO" id="GO:0005886">
    <property type="term" value="C:plasma membrane"/>
    <property type="evidence" value="ECO:0007669"/>
    <property type="project" value="UniProtKB-SubCell"/>
</dbReference>
<dbReference type="AlphaFoldDB" id="A0A6B0SI10"/>
<protein>
    <submittedName>
        <fullName evidence="7">MFS transporter</fullName>
    </submittedName>
</protein>
<dbReference type="Proteomes" id="UP000471521">
    <property type="component" value="Unassembled WGS sequence"/>
</dbReference>
<feature type="transmembrane region" description="Helical" evidence="6">
    <location>
        <begin position="100"/>
        <end position="118"/>
    </location>
</feature>
<evidence type="ECO:0000256" key="2">
    <source>
        <dbReference type="ARBA" id="ARBA00022475"/>
    </source>
</evidence>
<dbReference type="EMBL" id="WUUU01000102">
    <property type="protein sequence ID" value="MXR21325.1"/>
    <property type="molecule type" value="Genomic_DNA"/>
</dbReference>
<evidence type="ECO:0000256" key="6">
    <source>
        <dbReference type="SAM" id="Phobius"/>
    </source>
</evidence>
<keyword evidence="2" id="KW-1003">Cell membrane</keyword>
<organism evidence="7 8">
    <name type="scientific">Halobacterium bonnevillei</name>
    <dbReference type="NCBI Taxonomy" id="2692200"/>
    <lineage>
        <taxon>Archaea</taxon>
        <taxon>Methanobacteriati</taxon>
        <taxon>Methanobacteriota</taxon>
        <taxon>Stenosarchaea group</taxon>
        <taxon>Halobacteria</taxon>
        <taxon>Halobacteriales</taxon>
        <taxon>Halobacteriaceae</taxon>
        <taxon>Halobacterium</taxon>
    </lineage>
</organism>
<dbReference type="GO" id="GO:0022857">
    <property type="term" value="F:transmembrane transporter activity"/>
    <property type="evidence" value="ECO:0007669"/>
    <property type="project" value="InterPro"/>
</dbReference>
<feature type="transmembrane region" description="Helical" evidence="6">
    <location>
        <begin position="44"/>
        <end position="69"/>
    </location>
</feature>
<keyword evidence="3 6" id="KW-0812">Transmembrane</keyword>
<dbReference type="PANTHER" id="PTHR23513:SF6">
    <property type="entry name" value="MAJOR FACILITATOR SUPERFAMILY ASSOCIATED DOMAIN-CONTAINING PROTEIN"/>
    <property type="match status" value="1"/>
</dbReference>
<dbReference type="SUPFAM" id="SSF103473">
    <property type="entry name" value="MFS general substrate transporter"/>
    <property type="match status" value="1"/>
</dbReference>
<sequence>MALARTLGHSGFRRLWFGQLASRIGDSVHEIALVWVVYEVTGDATLLSLTFVASFLPTVALSLPAGALVDRVNRKYVLVVSDLVRAAAVLVIPFVGRGPLLVPTVLAVAFLTGVADAFDGPARNAFVPRLVPESDLDGANSLVRMTSTLSQVLFAAGGVVVAVFGSFVAFYVDAATFVVSALFVASIPGEHGVPDREDAEEAAATGAGFVRSAAAEMVADVRTVLGFVRDRPLLRNLLVLGAVLQFAVAPVNVAVPVYAPTLPVPGSLALGLVYSAFFSGMTLGTVAIGRFDGFVDAVRGVLVVAGIVGFGVGLLAAVLPVPRLTSVSRACSRCSRSR</sequence>
<dbReference type="InterPro" id="IPR036259">
    <property type="entry name" value="MFS_trans_sf"/>
</dbReference>
<proteinExistence type="predicted"/>
<feature type="non-terminal residue" evidence="7">
    <location>
        <position position="338"/>
    </location>
</feature>
<feature type="transmembrane region" description="Helical" evidence="6">
    <location>
        <begin position="237"/>
        <end position="259"/>
    </location>
</feature>
<evidence type="ECO:0000256" key="4">
    <source>
        <dbReference type="ARBA" id="ARBA00022989"/>
    </source>
</evidence>
<keyword evidence="8" id="KW-1185">Reference proteome</keyword>
<name>A0A6B0SI10_9EURY</name>
<evidence type="ECO:0000256" key="3">
    <source>
        <dbReference type="ARBA" id="ARBA00022692"/>
    </source>
</evidence>
<feature type="transmembrane region" description="Helical" evidence="6">
    <location>
        <begin position="152"/>
        <end position="172"/>
    </location>
</feature>
<dbReference type="RefSeq" id="WP_159526810.1">
    <property type="nucleotide sequence ID" value="NZ_WUUU01000102.1"/>
</dbReference>